<organism evidence="3 4">
    <name type="scientific">Parahaliea aestuarii</name>
    <dbReference type="NCBI Taxonomy" id="1852021"/>
    <lineage>
        <taxon>Bacteria</taxon>
        <taxon>Pseudomonadati</taxon>
        <taxon>Pseudomonadota</taxon>
        <taxon>Gammaproteobacteria</taxon>
        <taxon>Cellvibrionales</taxon>
        <taxon>Halieaceae</taxon>
        <taxon>Parahaliea</taxon>
    </lineage>
</organism>
<evidence type="ECO:0000313" key="3">
    <source>
        <dbReference type="EMBL" id="TXS91579.1"/>
    </source>
</evidence>
<dbReference type="Proteomes" id="UP000321933">
    <property type="component" value="Unassembled WGS sequence"/>
</dbReference>
<dbReference type="InterPro" id="IPR021255">
    <property type="entry name" value="DUF2807"/>
</dbReference>
<reference evidence="3 4" key="1">
    <citation type="submission" date="2019-08" db="EMBL/GenBank/DDBJ databases">
        <title>Parahaliea maris sp. nov., isolated from the surface seawater.</title>
        <authorList>
            <person name="Liu Y."/>
        </authorList>
    </citation>
    <scope>NUCLEOTIDE SEQUENCE [LARGE SCALE GENOMIC DNA]</scope>
    <source>
        <strain evidence="3 4">S2-26</strain>
    </source>
</reference>
<feature type="signal peptide" evidence="1">
    <location>
        <begin position="1"/>
        <end position="40"/>
    </location>
</feature>
<dbReference type="Gene3D" id="2.160.20.120">
    <property type="match status" value="1"/>
</dbReference>
<dbReference type="OrthoDB" id="5728636at2"/>
<dbReference type="Pfam" id="PF10988">
    <property type="entry name" value="DUF2807"/>
    <property type="match status" value="1"/>
</dbReference>
<feature type="domain" description="Putative auto-transporter adhesin head GIN" evidence="2">
    <location>
        <begin position="50"/>
        <end position="213"/>
    </location>
</feature>
<name>A0A5C8ZUT4_9GAMM</name>
<evidence type="ECO:0000313" key="4">
    <source>
        <dbReference type="Proteomes" id="UP000321933"/>
    </source>
</evidence>
<keyword evidence="1" id="KW-0732">Signal</keyword>
<keyword evidence="4" id="KW-1185">Reference proteome</keyword>
<protein>
    <submittedName>
        <fullName evidence="3">DUF2807 domain-containing protein</fullName>
    </submittedName>
</protein>
<accession>A0A5C8ZUT4</accession>
<proteinExistence type="predicted"/>
<sequence>MPRYCDHNAPRWKGGPMLKGSLAFLALALASTLLSSAASAEETRRVEGLDFDAVMVYGDVEVEISQGDTVELLLRGDREELDLQPFLVDGTTLLLGGSRESRRADFDGVKFRLTTPTLEHLEVKGSGDVYVQPFTSDSLFVSAAGTGNVRLFEVESGSTTLQLSGSGRIQLARLTSRELKVALSGSGDIQLGEVDARGVEVSVRGSGDISLESARRADNLELSIVGSGDVDFRNMDSGRAEVNIVGSGDARIGEIEVLEVNILGSGDVVYRGSPVIEQDLLIGSGDLRRER</sequence>
<evidence type="ECO:0000256" key="1">
    <source>
        <dbReference type="SAM" id="SignalP"/>
    </source>
</evidence>
<gene>
    <name evidence="3" type="ORF">FVW59_10440</name>
</gene>
<dbReference type="PANTHER" id="PTHR39200">
    <property type="entry name" value="HYPOTHETICAL EXPORTED PROTEIN"/>
    <property type="match status" value="1"/>
</dbReference>
<evidence type="ECO:0000259" key="2">
    <source>
        <dbReference type="Pfam" id="PF10988"/>
    </source>
</evidence>
<dbReference type="RefSeq" id="WP_148064211.1">
    <property type="nucleotide sequence ID" value="NZ_VRYZ01000004.1"/>
</dbReference>
<comment type="caution">
    <text evidence="3">The sequence shown here is derived from an EMBL/GenBank/DDBJ whole genome shotgun (WGS) entry which is preliminary data.</text>
</comment>
<feature type="chain" id="PRO_5023081390" evidence="1">
    <location>
        <begin position="41"/>
        <end position="291"/>
    </location>
</feature>
<dbReference type="AlphaFoldDB" id="A0A5C8ZUT4"/>
<dbReference type="EMBL" id="VRYZ01000004">
    <property type="protein sequence ID" value="TXS91579.1"/>
    <property type="molecule type" value="Genomic_DNA"/>
</dbReference>
<dbReference type="PANTHER" id="PTHR39200:SF1">
    <property type="entry name" value="AUTO-TRANSPORTER ADHESIN HEAD GIN DOMAIN-CONTAINING PROTEIN-RELATED"/>
    <property type="match status" value="1"/>
</dbReference>